<gene>
    <name evidence="1" type="ORF">POT9AD_3318</name>
</gene>
<proteinExistence type="predicted"/>
<sequence>MLWKTMGGCGMSIYKWARDALGDDLREAEAQGFDRLMALRALLAEVVQENKGARDAQELAHELQFLADNLDEERDYAFMRP</sequence>
<evidence type="ECO:0000313" key="1">
    <source>
        <dbReference type="EMBL" id="VDN64293.1"/>
    </source>
</evidence>
<protein>
    <submittedName>
        <fullName evidence="1">Uncharacterized protein</fullName>
    </submittedName>
</protein>
<dbReference type="AlphaFoldDB" id="A0A653B6N1"/>
<accession>A0A653B6N1</accession>
<reference evidence="1" key="1">
    <citation type="submission" date="2018-11" db="EMBL/GenBank/DDBJ databases">
        <authorList>
            <consortium name="Genoscope - CEA"/>
            <person name="William W."/>
        </authorList>
    </citation>
    <scope>NUCLEOTIDE SEQUENCE [LARGE SCALE GENOMIC DNA]</scope>
    <source>
        <strain evidence="1">T9AD</strain>
    </source>
</reference>
<organism evidence="1">
    <name type="scientific">Ectopseudomonas oleovorans</name>
    <name type="common">Pseudomonas oleovorans</name>
    <dbReference type="NCBI Taxonomy" id="301"/>
    <lineage>
        <taxon>Bacteria</taxon>
        <taxon>Pseudomonadati</taxon>
        <taxon>Pseudomonadota</taxon>
        <taxon>Gammaproteobacteria</taxon>
        <taxon>Pseudomonadales</taxon>
        <taxon>Pseudomonadaceae</taxon>
        <taxon>Ectopseudomonas</taxon>
    </lineage>
</organism>
<dbReference type="EMBL" id="LR130779">
    <property type="protein sequence ID" value="VDN64293.1"/>
    <property type="molecule type" value="Genomic_DNA"/>
</dbReference>
<name>A0A653B6N1_ECTOL</name>